<dbReference type="EMBL" id="DTQM01000248">
    <property type="protein sequence ID" value="HGC44141.1"/>
    <property type="molecule type" value="Genomic_DNA"/>
</dbReference>
<organism evidence="1">
    <name type="scientific">Acidicaldus sp</name>
    <dbReference type="NCBI Taxonomy" id="1872105"/>
    <lineage>
        <taxon>Bacteria</taxon>
        <taxon>Pseudomonadati</taxon>
        <taxon>Pseudomonadota</taxon>
        <taxon>Alphaproteobacteria</taxon>
        <taxon>Acetobacterales</taxon>
        <taxon>Acetobacteraceae</taxon>
        <taxon>Acidicaldus</taxon>
    </lineage>
</organism>
<evidence type="ECO:0000313" key="1">
    <source>
        <dbReference type="EMBL" id="HGC44141.1"/>
    </source>
</evidence>
<sequence length="119" mass="12273">MTPPGIARLSICVTCAGAAGNAGQRLFEALAARRDAATPVRLHPVSCLANCARGCSAAIGMAGKWRYLLGGLAPDHAGDLLTYAALYVASARGVVLPSRRPPSLAESVLGRFPPEDFSP</sequence>
<proteinExistence type="predicted"/>
<dbReference type="Pfam" id="PF07845">
    <property type="entry name" value="DUF1636"/>
    <property type="match status" value="1"/>
</dbReference>
<name>A0A8J4M6U3_9PROT</name>
<reference evidence="1" key="1">
    <citation type="journal article" date="2020" name="mSystems">
        <title>Genome- and Community-Level Interaction Insights into Carbon Utilization and Element Cycling Functions of Hydrothermarchaeota in Hydrothermal Sediment.</title>
        <authorList>
            <person name="Zhou Z."/>
            <person name="Liu Y."/>
            <person name="Xu W."/>
            <person name="Pan J."/>
            <person name="Luo Z.H."/>
            <person name="Li M."/>
        </authorList>
    </citation>
    <scope>NUCLEOTIDE SEQUENCE</scope>
    <source>
        <strain evidence="1">SpSt-997</strain>
    </source>
</reference>
<dbReference type="InterPro" id="IPR012863">
    <property type="entry name" value="DUF1636"/>
</dbReference>
<protein>
    <submittedName>
        <fullName evidence="1">DUF1636 domain-containing protein</fullName>
    </submittedName>
</protein>
<dbReference type="CDD" id="cd02980">
    <property type="entry name" value="TRX_Fd_family"/>
    <property type="match status" value="1"/>
</dbReference>
<comment type="caution">
    <text evidence="1">The sequence shown here is derived from an EMBL/GenBank/DDBJ whole genome shotgun (WGS) entry which is preliminary data.</text>
</comment>
<dbReference type="AlphaFoldDB" id="A0A8J4M6U3"/>
<gene>
    <name evidence="1" type="ORF">ENY07_13125</name>
</gene>
<accession>A0A8J4M6U3</accession>